<dbReference type="Gene3D" id="1.25.40.10">
    <property type="entry name" value="Tetratricopeptide repeat domain"/>
    <property type="match status" value="1"/>
</dbReference>
<dbReference type="PROSITE" id="PS50005">
    <property type="entry name" value="TPR"/>
    <property type="match status" value="1"/>
</dbReference>
<evidence type="ECO:0000256" key="4">
    <source>
        <dbReference type="SAM" id="MobiDB-lite"/>
    </source>
</evidence>
<dbReference type="InterPro" id="IPR019734">
    <property type="entry name" value="TPR_rpt"/>
</dbReference>
<dbReference type="InterPro" id="IPR011990">
    <property type="entry name" value="TPR-like_helical_dom_sf"/>
</dbReference>
<feature type="region of interest" description="Disordered" evidence="4">
    <location>
        <begin position="281"/>
        <end position="365"/>
    </location>
</feature>
<sequence length="365" mass="41060">MRDPAALPQRGSGARLRHRAGRAHARVRRLRRRRLRGRLPAGLLRDTAGRGDLAHRRSGARHHCEPAGTELPASHSRRERRRGPRRHRRGRADRRRWRARQPRRAVLDFRYPVRPDRPVRGRAYRLGRHRVALPAQEAGHVVKKRLAWYLWTIPLVLVLLVIAFKLIGLSVTTQSAISAYNRGAFETSAQYSESLLDTNIIEPWIPYFNRGDAYAAAEFYVESIDDFEKALELAPEAKKCDVRVNLALSWETLGDIYAEGGFFQGAVLLYETAEAVIAEGGEDCTPPQQSSDDLDAAGDRVEEKREDAEARRDAQNEGQEGEGSTDDKLDELGDQEDQGAQEKADGEARDRGEGEGGSGYTDKPW</sequence>
<keyword evidence="1" id="KW-0677">Repeat</keyword>
<feature type="compositionally biased region" description="Basic residues" evidence="4">
    <location>
        <begin position="15"/>
        <end position="24"/>
    </location>
</feature>
<dbReference type="InterPro" id="IPR013105">
    <property type="entry name" value="TPR_2"/>
</dbReference>
<feature type="compositionally biased region" description="Basic and acidic residues" evidence="4">
    <location>
        <begin position="297"/>
        <end position="315"/>
    </location>
</feature>
<dbReference type="EMBL" id="SISG01000001">
    <property type="protein sequence ID" value="TBN56361.1"/>
    <property type="molecule type" value="Genomic_DNA"/>
</dbReference>
<comment type="caution">
    <text evidence="6">The sequence shown here is derived from an EMBL/GenBank/DDBJ whole genome shotgun (WGS) entry which is preliminary data.</text>
</comment>
<gene>
    <name evidence="6" type="ORF">EYE40_02525</name>
</gene>
<keyword evidence="7" id="KW-1185">Reference proteome</keyword>
<feature type="repeat" description="TPR" evidence="3">
    <location>
        <begin position="204"/>
        <end position="237"/>
    </location>
</feature>
<feature type="region of interest" description="Disordered" evidence="4">
    <location>
        <begin position="1"/>
        <end position="24"/>
    </location>
</feature>
<dbReference type="SUPFAM" id="SSF48452">
    <property type="entry name" value="TPR-like"/>
    <property type="match status" value="1"/>
</dbReference>
<dbReference type="Proteomes" id="UP000294194">
    <property type="component" value="Unassembled WGS sequence"/>
</dbReference>
<accession>A0A4Q9GNR5</accession>
<feature type="region of interest" description="Disordered" evidence="4">
    <location>
        <begin position="41"/>
        <end position="99"/>
    </location>
</feature>
<evidence type="ECO:0000313" key="6">
    <source>
        <dbReference type="EMBL" id="TBN56361.1"/>
    </source>
</evidence>
<feature type="compositionally biased region" description="Basic residues" evidence="4">
    <location>
        <begin position="75"/>
        <end position="99"/>
    </location>
</feature>
<keyword evidence="5" id="KW-1133">Transmembrane helix</keyword>
<dbReference type="Pfam" id="PF07719">
    <property type="entry name" value="TPR_2"/>
    <property type="match status" value="1"/>
</dbReference>
<evidence type="ECO:0000256" key="1">
    <source>
        <dbReference type="ARBA" id="ARBA00022737"/>
    </source>
</evidence>
<evidence type="ECO:0000313" key="7">
    <source>
        <dbReference type="Proteomes" id="UP000294194"/>
    </source>
</evidence>
<evidence type="ECO:0000256" key="2">
    <source>
        <dbReference type="ARBA" id="ARBA00022803"/>
    </source>
</evidence>
<proteinExistence type="predicted"/>
<keyword evidence="5" id="KW-0472">Membrane</keyword>
<keyword evidence="5" id="KW-0812">Transmembrane</keyword>
<organism evidence="6 7">
    <name type="scientific">Glaciihabitans arcticus</name>
    <dbReference type="NCBI Taxonomy" id="2668039"/>
    <lineage>
        <taxon>Bacteria</taxon>
        <taxon>Bacillati</taxon>
        <taxon>Actinomycetota</taxon>
        <taxon>Actinomycetes</taxon>
        <taxon>Micrococcales</taxon>
        <taxon>Microbacteriaceae</taxon>
        <taxon>Glaciihabitans</taxon>
    </lineage>
</organism>
<dbReference type="AlphaFoldDB" id="A0A4Q9GNR5"/>
<protein>
    <submittedName>
        <fullName evidence="6">Tetratricopeptide repeat protein</fullName>
    </submittedName>
</protein>
<evidence type="ECO:0000256" key="5">
    <source>
        <dbReference type="SAM" id="Phobius"/>
    </source>
</evidence>
<evidence type="ECO:0000256" key="3">
    <source>
        <dbReference type="PROSITE-ProRule" id="PRU00339"/>
    </source>
</evidence>
<feature type="transmembrane region" description="Helical" evidence="5">
    <location>
        <begin position="146"/>
        <end position="167"/>
    </location>
</feature>
<name>A0A4Q9GNR5_9MICO</name>
<reference evidence="7" key="1">
    <citation type="submission" date="2019-02" db="EMBL/GenBank/DDBJ databases">
        <title>Glaciihabitans arcticus sp. nov., a psychrotolerant bacterium isolated from polar soil.</title>
        <authorList>
            <person name="Dahal R.H."/>
        </authorList>
    </citation>
    <scope>NUCLEOTIDE SEQUENCE [LARGE SCALE GENOMIC DNA]</scope>
    <source>
        <strain evidence="7">RP-3-7</strain>
    </source>
</reference>
<keyword evidence="2 3" id="KW-0802">TPR repeat</keyword>
<feature type="compositionally biased region" description="Basic and acidic residues" evidence="4">
    <location>
        <begin position="340"/>
        <end position="354"/>
    </location>
</feature>